<evidence type="ECO:0000313" key="2">
    <source>
        <dbReference type="EMBL" id="TFK53310.1"/>
    </source>
</evidence>
<dbReference type="STRING" id="5364.A0A5C3N7H7"/>
<dbReference type="OrthoDB" id="2369050at2759"/>
<dbReference type="InterPro" id="IPR021109">
    <property type="entry name" value="Peptidase_aspartic_dom_sf"/>
</dbReference>
<protein>
    <submittedName>
        <fullName evidence="2">Uncharacterized protein</fullName>
    </submittedName>
</protein>
<dbReference type="Gene3D" id="2.40.70.10">
    <property type="entry name" value="Acid Proteases"/>
    <property type="match status" value="1"/>
</dbReference>
<dbReference type="CDD" id="cd00303">
    <property type="entry name" value="retropepsin_like"/>
    <property type="match status" value="1"/>
</dbReference>
<name>A0A5C3N7H7_9AGAM</name>
<dbReference type="AlphaFoldDB" id="A0A5C3N7H7"/>
<accession>A0A5C3N7H7</accession>
<organism evidence="2 3">
    <name type="scientific">Heliocybe sulcata</name>
    <dbReference type="NCBI Taxonomy" id="5364"/>
    <lineage>
        <taxon>Eukaryota</taxon>
        <taxon>Fungi</taxon>
        <taxon>Dikarya</taxon>
        <taxon>Basidiomycota</taxon>
        <taxon>Agaricomycotina</taxon>
        <taxon>Agaricomycetes</taxon>
        <taxon>Gloeophyllales</taxon>
        <taxon>Gloeophyllaceae</taxon>
        <taxon>Heliocybe</taxon>
    </lineage>
</organism>
<feature type="region of interest" description="Disordered" evidence="1">
    <location>
        <begin position="205"/>
        <end position="230"/>
    </location>
</feature>
<feature type="compositionally biased region" description="Low complexity" evidence="1">
    <location>
        <begin position="205"/>
        <end position="218"/>
    </location>
</feature>
<keyword evidence="3" id="KW-1185">Reference proteome</keyword>
<evidence type="ECO:0000313" key="3">
    <source>
        <dbReference type="Proteomes" id="UP000305948"/>
    </source>
</evidence>
<sequence length="586" mass="65972">MVLKLSTASVEQASSKSAPLLLLGDLTPSVLHDWRESCEAYCYNIKDLKPEDYVKKIAYGMRDPHLCDWYRAKRTAINVMSLEEYIKEMSARFLRPGWEDDHHDTLLLVTQGDNTFWDWANHIQSENTTLLDTHRHLSDDDIRKHLNTHMHPETKLLCKDEKANQVTKFEDWLEKVCVLDERCQAEECRLLRVLQRSRFANKPLSHTATSSTISHTPSRSTSSAPTKRPILPKLTDDEKALLNKYHGCYKCRRFNANHTSSSCPNGFPNTKTYKTLMEADAMCGPRPTAGPKPTAVAAIIGDVPEDIIAAIVMPSAVLDDEEPDTDECVPLSLRLLHFPCTIGGPAIEAPIPITAMLDHGSGMMLISESLTQRLGLWRFRLPTPRCVHLAMDSEGASDSCISLSECVKISVSSLDQCWRSRVVRAVVMPGLCCDLLCGLTFQSWNHLVIDAEKPSAVDQTCGYDLLNPMPASRSVPRTHAPQANVRSNVDMTAERVKPFDVISAVRDRIDTLTLHEQLSALDAEFKTTFADLFPDDIPHVTRLPTNVYHRIRLKDPNKLIAGRQYSCPKKYRDAWHTLLHQHFDAG</sequence>
<reference evidence="2 3" key="1">
    <citation type="journal article" date="2019" name="Nat. Ecol. Evol.">
        <title>Megaphylogeny resolves global patterns of mushroom evolution.</title>
        <authorList>
            <person name="Varga T."/>
            <person name="Krizsan K."/>
            <person name="Foldi C."/>
            <person name="Dima B."/>
            <person name="Sanchez-Garcia M."/>
            <person name="Sanchez-Ramirez S."/>
            <person name="Szollosi G.J."/>
            <person name="Szarkandi J.G."/>
            <person name="Papp V."/>
            <person name="Albert L."/>
            <person name="Andreopoulos W."/>
            <person name="Angelini C."/>
            <person name="Antonin V."/>
            <person name="Barry K.W."/>
            <person name="Bougher N.L."/>
            <person name="Buchanan P."/>
            <person name="Buyck B."/>
            <person name="Bense V."/>
            <person name="Catcheside P."/>
            <person name="Chovatia M."/>
            <person name="Cooper J."/>
            <person name="Damon W."/>
            <person name="Desjardin D."/>
            <person name="Finy P."/>
            <person name="Geml J."/>
            <person name="Haridas S."/>
            <person name="Hughes K."/>
            <person name="Justo A."/>
            <person name="Karasinski D."/>
            <person name="Kautmanova I."/>
            <person name="Kiss B."/>
            <person name="Kocsube S."/>
            <person name="Kotiranta H."/>
            <person name="LaButti K.M."/>
            <person name="Lechner B.E."/>
            <person name="Liimatainen K."/>
            <person name="Lipzen A."/>
            <person name="Lukacs Z."/>
            <person name="Mihaltcheva S."/>
            <person name="Morgado L.N."/>
            <person name="Niskanen T."/>
            <person name="Noordeloos M.E."/>
            <person name="Ohm R.A."/>
            <person name="Ortiz-Santana B."/>
            <person name="Ovrebo C."/>
            <person name="Racz N."/>
            <person name="Riley R."/>
            <person name="Savchenko A."/>
            <person name="Shiryaev A."/>
            <person name="Soop K."/>
            <person name="Spirin V."/>
            <person name="Szebenyi C."/>
            <person name="Tomsovsky M."/>
            <person name="Tulloss R.E."/>
            <person name="Uehling J."/>
            <person name="Grigoriev I.V."/>
            <person name="Vagvolgyi C."/>
            <person name="Papp T."/>
            <person name="Martin F.M."/>
            <person name="Miettinen O."/>
            <person name="Hibbett D.S."/>
            <person name="Nagy L.G."/>
        </authorList>
    </citation>
    <scope>NUCLEOTIDE SEQUENCE [LARGE SCALE GENOMIC DNA]</scope>
    <source>
        <strain evidence="2 3">OMC1185</strain>
    </source>
</reference>
<gene>
    <name evidence="2" type="ORF">OE88DRAFT_1626721</name>
</gene>
<dbReference type="Proteomes" id="UP000305948">
    <property type="component" value="Unassembled WGS sequence"/>
</dbReference>
<dbReference type="EMBL" id="ML213507">
    <property type="protein sequence ID" value="TFK53310.1"/>
    <property type="molecule type" value="Genomic_DNA"/>
</dbReference>
<proteinExistence type="predicted"/>
<evidence type="ECO:0000256" key="1">
    <source>
        <dbReference type="SAM" id="MobiDB-lite"/>
    </source>
</evidence>